<organism evidence="2 3">
    <name type="scientific">[Eubacterium] siraeum DSM 15702</name>
    <dbReference type="NCBI Taxonomy" id="428128"/>
    <lineage>
        <taxon>Bacteria</taxon>
        <taxon>Bacillati</taxon>
        <taxon>Bacillota</taxon>
        <taxon>Clostridia</taxon>
        <taxon>Eubacteriales</taxon>
        <taxon>Oscillospiraceae</taxon>
        <taxon>Oscillospiraceae incertae sedis</taxon>
    </lineage>
</organism>
<dbReference type="EMBL" id="ABCA03000040">
    <property type="protein sequence ID" value="EDS01206.1"/>
    <property type="molecule type" value="Genomic_DNA"/>
</dbReference>
<name>B0MM28_9FIRM</name>
<feature type="transmembrane region" description="Helical" evidence="1">
    <location>
        <begin position="29"/>
        <end position="47"/>
    </location>
</feature>
<proteinExistence type="predicted"/>
<sequence length="87" mass="9595">MPIEHTKALENEGAVLLAQSDRRPFWHFFDLKAYIIMACMMGGGIGLREAGVFPDVFVGFFYTGLGCALASAGISFIANFIRYDKLV</sequence>
<keyword evidence="3" id="KW-1185">Reference proteome</keyword>
<evidence type="ECO:0000256" key="1">
    <source>
        <dbReference type="SAM" id="Phobius"/>
    </source>
</evidence>
<reference evidence="2" key="2">
    <citation type="submission" date="2014-06" db="EMBL/GenBank/DDBJ databases">
        <title>Draft genome sequence of Eubacterium siraeum (DSM 15702).</title>
        <authorList>
            <person name="Sudarsanam P."/>
            <person name="Ley R."/>
            <person name="Guruge J."/>
            <person name="Turnbaugh P.J."/>
            <person name="Mahowald M."/>
            <person name="Liep D."/>
            <person name="Gordon J."/>
        </authorList>
    </citation>
    <scope>NUCLEOTIDE SEQUENCE</scope>
    <source>
        <strain evidence="2">DSM 15702</strain>
    </source>
</reference>
<keyword evidence="1" id="KW-0812">Transmembrane</keyword>
<keyword evidence="1" id="KW-0472">Membrane</keyword>
<dbReference type="Proteomes" id="UP000005326">
    <property type="component" value="Unassembled WGS sequence"/>
</dbReference>
<accession>B0MM28</accession>
<comment type="caution">
    <text evidence="2">The sequence shown here is derived from an EMBL/GenBank/DDBJ whole genome shotgun (WGS) entry which is preliminary data.</text>
</comment>
<reference evidence="2" key="1">
    <citation type="submission" date="2007-10" db="EMBL/GenBank/DDBJ databases">
        <authorList>
            <person name="Fulton L."/>
            <person name="Clifton S."/>
            <person name="Fulton B."/>
            <person name="Xu J."/>
            <person name="Minx P."/>
            <person name="Pepin K.H."/>
            <person name="Johnson M."/>
            <person name="Thiruvilangam P."/>
            <person name="Bhonagiri V."/>
            <person name="Nash W.E."/>
            <person name="Mardis E.R."/>
            <person name="Wilson R.K."/>
        </authorList>
    </citation>
    <scope>NUCLEOTIDE SEQUENCE [LARGE SCALE GENOMIC DNA]</scope>
    <source>
        <strain evidence="2">DSM 15702</strain>
    </source>
</reference>
<gene>
    <name evidence="2" type="ORF">EUBSIR_00877</name>
</gene>
<protein>
    <submittedName>
        <fullName evidence="2">Uncharacterized protein</fullName>
    </submittedName>
</protein>
<evidence type="ECO:0000313" key="2">
    <source>
        <dbReference type="EMBL" id="EDS01206.1"/>
    </source>
</evidence>
<evidence type="ECO:0000313" key="3">
    <source>
        <dbReference type="Proteomes" id="UP000005326"/>
    </source>
</evidence>
<dbReference type="AlphaFoldDB" id="B0MM28"/>
<keyword evidence="1" id="KW-1133">Transmembrane helix</keyword>
<feature type="transmembrane region" description="Helical" evidence="1">
    <location>
        <begin position="59"/>
        <end position="81"/>
    </location>
</feature>